<dbReference type="InterPro" id="IPR007122">
    <property type="entry name" value="Villin/Gelsolin"/>
</dbReference>
<dbReference type="GO" id="GO:0005634">
    <property type="term" value="C:nucleus"/>
    <property type="evidence" value="ECO:0007669"/>
    <property type="project" value="TreeGrafter"/>
</dbReference>
<dbReference type="CDD" id="cd11292">
    <property type="entry name" value="gelsolin_S3_like"/>
    <property type="match status" value="1"/>
</dbReference>
<feature type="domain" description="Gelsolin-like" evidence="3">
    <location>
        <begin position="1100"/>
        <end position="1174"/>
    </location>
</feature>
<comment type="caution">
    <text evidence="4">The sequence shown here is derived from an EMBL/GenBank/DDBJ whole genome shotgun (WGS) entry which is preliminary data.</text>
</comment>
<dbReference type="Proteomes" id="UP000670152">
    <property type="component" value="Unassembled WGS sequence"/>
</dbReference>
<dbReference type="SUPFAM" id="SSF55753">
    <property type="entry name" value="Actin depolymerizing proteins"/>
    <property type="match status" value="6"/>
</dbReference>
<dbReference type="Pfam" id="PF13855">
    <property type="entry name" value="LRR_8"/>
    <property type="match status" value="2"/>
</dbReference>
<dbReference type="GO" id="GO:0005546">
    <property type="term" value="F:phosphatidylinositol-4,5-bisphosphate binding"/>
    <property type="evidence" value="ECO:0007669"/>
    <property type="project" value="TreeGrafter"/>
</dbReference>
<dbReference type="SMART" id="SM00262">
    <property type="entry name" value="GEL"/>
    <property type="match status" value="6"/>
</dbReference>
<dbReference type="PRINTS" id="PR00597">
    <property type="entry name" value="GELSOLIN"/>
</dbReference>
<accession>A0A836F1G0</accession>
<keyword evidence="5" id="KW-1185">Reference proteome</keyword>
<dbReference type="FunFam" id="3.40.20.10:FF:000019">
    <property type="entry name" value="protein flightless-1 homolog isoform X1"/>
    <property type="match status" value="1"/>
</dbReference>
<feature type="domain" description="Gelsolin-like" evidence="3">
    <location>
        <begin position="586"/>
        <end position="656"/>
    </location>
</feature>
<dbReference type="GO" id="GO:0015629">
    <property type="term" value="C:actin cytoskeleton"/>
    <property type="evidence" value="ECO:0007669"/>
    <property type="project" value="TreeGrafter"/>
</dbReference>
<dbReference type="Gene3D" id="3.40.20.10">
    <property type="entry name" value="Severin"/>
    <property type="match status" value="6"/>
</dbReference>
<dbReference type="GO" id="GO:0051014">
    <property type="term" value="P:actin filament severing"/>
    <property type="evidence" value="ECO:0007669"/>
    <property type="project" value="TreeGrafter"/>
</dbReference>
<evidence type="ECO:0000256" key="1">
    <source>
        <dbReference type="ARBA" id="ARBA00022614"/>
    </source>
</evidence>
<dbReference type="InterPro" id="IPR029006">
    <property type="entry name" value="ADF-H/Gelsolin-like_dom_sf"/>
</dbReference>
<dbReference type="PROSITE" id="PS51450">
    <property type="entry name" value="LRR"/>
    <property type="match status" value="5"/>
</dbReference>
<keyword evidence="2" id="KW-0677">Repeat</keyword>
<dbReference type="Pfam" id="PF00626">
    <property type="entry name" value="Gelsolin"/>
    <property type="match status" value="4"/>
</dbReference>
<dbReference type="EMBL" id="JAANIB010007980">
    <property type="protein sequence ID" value="KAG5324559.1"/>
    <property type="molecule type" value="Genomic_DNA"/>
</dbReference>
<evidence type="ECO:0000313" key="4">
    <source>
        <dbReference type="EMBL" id="KAG5324559.1"/>
    </source>
</evidence>
<dbReference type="CDD" id="cd11290">
    <property type="entry name" value="gelsolin_S1_like"/>
    <property type="match status" value="1"/>
</dbReference>
<evidence type="ECO:0000256" key="2">
    <source>
        <dbReference type="ARBA" id="ARBA00022737"/>
    </source>
</evidence>
<dbReference type="PRINTS" id="PR00019">
    <property type="entry name" value="LEURICHRPT"/>
</dbReference>
<dbReference type="FunFam" id="3.40.20.10:FF:000021">
    <property type="entry name" value="protein flightless-1 homolog isoform X2"/>
    <property type="match status" value="1"/>
</dbReference>
<dbReference type="SMART" id="SM00365">
    <property type="entry name" value="LRR_SD22"/>
    <property type="match status" value="6"/>
</dbReference>
<dbReference type="InterPro" id="IPR001611">
    <property type="entry name" value="Leu-rich_rpt"/>
</dbReference>
<dbReference type="SMART" id="SM00364">
    <property type="entry name" value="LRR_BAC"/>
    <property type="match status" value="6"/>
</dbReference>
<dbReference type="FunFam" id="3.40.20.10:FF:000031">
    <property type="entry name" value="protein flightless-1 homolog isoform X1"/>
    <property type="match status" value="1"/>
</dbReference>
<feature type="domain" description="Gelsolin-like" evidence="3">
    <location>
        <begin position="700"/>
        <end position="772"/>
    </location>
</feature>
<keyword evidence="1" id="KW-0433">Leucine-rich repeat</keyword>
<dbReference type="AlphaFoldDB" id="A0A836F1G0"/>
<dbReference type="SMART" id="SM00369">
    <property type="entry name" value="LRR_TYP"/>
    <property type="match status" value="9"/>
</dbReference>
<dbReference type="GO" id="GO:0051016">
    <property type="term" value="P:barbed-end actin filament capping"/>
    <property type="evidence" value="ECO:0007669"/>
    <property type="project" value="TreeGrafter"/>
</dbReference>
<dbReference type="InterPro" id="IPR032675">
    <property type="entry name" value="LRR_dom_sf"/>
</dbReference>
<dbReference type="GO" id="GO:0051015">
    <property type="term" value="F:actin filament binding"/>
    <property type="evidence" value="ECO:0007669"/>
    <property type="project" value="InterPro"/>
</dbReference>
<dbReference type="FunFam" id="3.80.10.10:FF:000033">
    <property type="entry name" value="FLII, actin remodeling protein"/>
    <property type="match status" value="1"/>
</dbReference>
<dbReference type="OrthoDB" id="20529at2759"/>
<name>A0A836F1G0_9HYME</name>
<feature type="non-terminal residue" evidence="4">
    <location>
        <position position="1"/>
    </location>
</feature>
<feature type="non-terminal residue" evidence="4">
    <location>
        <position position="1189"/>
    </location>
</feature>
<evidence type="ECO:0000313" key="5">
    <source>
        <dbReference type="Proteomes" id="UP000670152"/>
    </source>
</evidence>
<evidence type="ECO:0000259" key="3">
    <source>
        <dbReference type="Pfam" id="PF00626"/>
    </source>
</evidence>
<dbReference type="PANTHER" id="PTHR11977:SF51">
    <property type="entry name" value="PROTEIN FLIGHTLESS-1 HOMOLOG"/>
    <property type="match status" value="1"/>
</dbReference>
<dbReference type="CDD" id="cd11288">
    <property type="entry name" value="gelsolin_S5_like"/>
    <property type="match status" value="1"/>
</dbReference>
<dbReference type="InterPro" id="IPR007123">
    <property type="entry name" value="Gelsolin-like_dom"/>
</dbReference>
<gene>
    <name evidence="4" type="primary">Flii</name>
    <name evidence="4" type="ORF">G6Z77_0002966</name>
</gene>
<proteinExistence type="predicted"/>
<dbReference type="GO" id="GO:0005737">
    <property type="term" value="C:cytoplasm"/>
    <property type="evidence" value="ECO:0007669"/>
    <property type="project" value="TreeGrafter"/>
</dbReference>
<protein>
    <submittedName>
        <fullName evidence="4">FLII protein</fullName>
    </submittedName>
</protein>
<dbReference type="SUPFAM" id="SSF52058">
    <property type="entry name" value="L domain-like"/>
    <property type="match status" value="1"/>
</dbReference>
<feature type="domain" description="Gelsolin-like" evidence="3">
    <location>
        <begin position="463"/>
        <end position="542"/>
    </location>
</feature>
<dbReference type="Pfam" id="PF00560">
    <property type="entry name" value="LRR_1"/>
    <property type="match status" value="2"/>
</dbReference>
<dbReference type="Gene3D" id="3.80.10.10">
    <property type="entry name" value="Ribonuclease Inhibitor"/>
    <property type="match status" value="3"/>
</dbReference>
<dbReference type="GO" id="GO:0008154">
    <property type="term" value="P:actin polymerization or depolymerization"/>
    <property type="evidence" value="ECO:0007669"/>
    <property type="project" value="TreeGrafter"/>
</dbReference>
<dbReference type="CDD" id="cd11280">
    <property type="entry name" value="gelsolin_like"/>
    <property type="match status" value="2"/>
</dbReference>
<dbReference type="GO" id="GO:0030239">
    <property type="term" value="P:myofibril assembly"/>
    <property type="evidence" value="ECO:0007669"/>
    <property type="project" value="TreeGrafter"/>
</dbReference>
<reference evidence="4 5" key="1">
    <citation type="submission" date="2020-02" db="EMBL/GenBank/DDBJ databases">
        <title>Relaxed selection underlies rapid genomic changes in the transitions from sociality to social parasitism in ants.</title>
        <authorList>
            <person name="Bi X."/>
        </authorList>
    </citation>
    <scope>NUCLEOTIDE SEQUENCE [LARGE SCALE GENOMIC DNA]</scope>
    <source>
        <strain evidence="4">BGI-DK2014b</strain>
        <tissue evidence="4">Whole body</tissue>
    </source>
</reference>
<sequence>MANTGVLPFVRGVDFSSNDFGDGKFPESVRLMTGIQWLKLDKTNLMEIPEEMGKLLKLEHLSLVKNKLERLYGELTELGCLRTLNIRHNNIKSSGIPAELFHLEELTTLDLSHNNLKEVPEGLERARSLLNLNLSHNHIETIPNTLFIHLTDLLFLDLSHNKLETVPPQTRRLANLQTLNLNHNPLGHFQLRQLPSLMNLTTLQMRDTQRTLNNIPSSLETLTNLQELDLSQNNLPRVPDALYSLSNLRRLNLSGNHIMELSTAIELWTRLEILNVSRNKLSAIPAALCKISTLRRLYLNDNELDFEGIPSGIGKLSSLQVFSAANNHLEMIPEGLCRGSGIEFYNIDFSLQHQLRLAGANVPAPVQAANSKDPIARKMRLRRRRDQEEADQDQAKILKGMKDIAKEKNKDKECEESKAESLKPKRWDEALEKPPLDYSEFFDEDAGQIPGLSVWEIENFLPNEIEEVAHGKFYEGDCYIILKTGIDEGGSLTWAIYFWIGEKATLDKRACAAIHAVNLRNYLGAQCRTIREEQGDESDEFLMLFDSGITYIEGGRTSSGFYTVEDTPAITRLYRVHAAGASIHLEPVPVCIESLDPGYVFVLDTGNKIFMWYGKKAKSTLKSKARLMAEKINKNERKNKAEILTDVMGVESEDFLLHLGVEDYEQQNLQIVEHVDPNFVPLVPRLYQVQLGMGYLELPQVEVPHGKLTNTLLNNRNVYILDCYLDVYVWFGKKSTRLVRAAAVKLSQELFNMIERPEYAMVTRLQEGTESQSKFTGWDEVIAVDFTRTAESVAKTGADLTKWAKQQETKADLAALFMPRQPLMSAAEAYQLMAEWNDDLEGMEALVLEGKKFVRLPEEELGHFYSADCYVFLCRYWMPLDITENEDGEEQYEDDYQCTVYFWQGRDAGNMGWLTFTFSLQKKFKSLFGENLEVVRTHQQQENLKFMSYFKRKFIIHQGKRKQPKVAGSNKVEFYHLRSNGSALCTRLIQIPADSTLLNPAFCYLLNVPFNNSDEGTGIVYAWIGSRADPEDARLIGEIAEEMFNNPWISLQVLNEGEEPDNFFWVALGGKKPYDTNAEFMNYTRLFRCSNEKGYFTISEKCTDFCQDDLADDDIMILDNGEQVFLWLGTRCSEVEIKLAYKSAQVYIQHLRVKQPDKPRKLFLTAKGKESRRFTKCFHGWGLHKRPPQ</sequence>
<dbReference type="CDD" id="cd11291">
    <property type="entry name" value="gelsolin_S6_like"/>
    <property type="match status" value="1"/>
</dbReference>
<dbReference type="InterPro" id="IPR003591">
    <property type="entry name" value="Leu-rich_rpt_typical-subtyp"/>
</dbReference>
<organism evidence="4 5">
    <name type="scientific">Acromyrmex heyeri</name>
    <dbReference type="NCBI Taxonomy" id="230685"/>
    <lineage>
        <taxon>Eukaryota</taxon>
        <taxon>Metazoa</taxon>
        <taxon>Ecdysozoa</taxon>
        <taxon>Arthropoda</taxon>
        <taxon>Hexapoda</taxon>
        <taxon>Insecta</taxon>
        <taxon>Pterygota</taxon>
        <taxon>Neoptera</taxon>
        <taxon>Endopterygota</taxon>
        <taxon>Hymenoptera</taxon>
        <taxon>Apocrita</taxon>
        <taxon>Aculeata</taxon>
        <taxon>Formicoidea</taxon>
        <taxon>Formicidae</taxon>
        <taxon>Myrmicinae</taxon>
        <taxon>Acromyrmex</taxon>
    </lineage>
</organism>
<dbReference type="PANTHER" id="PTHR11977">
    <property type="entry name" value="VILLIN"/>
    <property type="match status" value="1"/>
</dbReference>